<name>G2YRH8_BOTF4</name>
<protein>
    <submittedName>
        <fullName evidence="1">Uncharacterized protein</fullName>
    </submittedName>
</protein>
<proteinExistence type="predicted"/>
<evidence type="ECO:0000313" key="2">
    <source>
        <dbReference type="Proteomes" id="UP000008177"/>
    </source>
</evidence>
<dbReference type="EMBL" id="FQ790350">
    <property type="protein sequence ID" value="CCD54226.1"/>
    <property type="molecule type" value="Genomic_DNA"/>
</dbReference>
<sequence length="83" mass="9135">MAHQFVTHEGVVSQTESTDNLPLEISVAPVKICSLGEEFISPLTCLSIFSSPTPPYGHVDFTHGQHQFFYGSALVQLPSICEW</sequence>
<dbReference type="AlphaFoldDB" id="G2YRH8"/>
<organism evidence="1 2">
    <name type="scientific">Botryotinia fuckeliana (strain T4)</name>
    <name type="common">Noble rot fungus</name>
    <name type="synonym">Botrytis cinerea</name>
    <dbReference type="NCBI Taxonomy" id="999810"/>
    <lineage>
        <taxon>Eukaryota</taxon>
        <taxon>Fungi</taxon>
        <taxon>Dikarya</taxon>
        <taxon>Ascomycota</taxon>
        <taxon>Pezizomycotina</taxon>
        <taxon>Leotiomycetes</taxon>
        <taxon>Helotiales</taxon>
        <taxon>Sclerotiniaceae</taxon>
        <taxon>Botrytis</taxon>
    </lineage>
</organism>
<evidence type="ECO:0000313" key="1">
    <source>
        <dbReference type="EMBL" id="CCD54226.1"/>
    </source>
</evidence>
<dbReference type="Proteomes" id="UP000008177">
    <property type="component" value="Unplaced contigs"/>
</dbReference>
<dbReference type="InParanoid" id="G2YRH8"/>
<gene>
    <name evidence="1" type="ORF">BofuT4_uP129260.1</name>
</gene>
<dbReference type="HOGENOM" id="CLU_2542322_0_0_1"/>
<accession>G2YRH8</accession>
<reference evidence="2" key="1">
    <citation type="journal article" date="2011" name="PLoS Genet.">
        <title>Genomic analysis of the necrotrophic fungal pathogens Sclerotinia sclerotiorum and Botrytis cinerea.</title>
        <authorList>
            <person name="Amselem J."/>
            <person name="Cuomo C.A."/>
            <person name="van Kan J.A."/>
            <person name="Viaud M."/>
            <person name="Benito E.P."/>
            <person name="Couloux A."/>
            <person name="Coutinho P.M."/>
            <person name="de Vries R.P."/>
            <person name="Dyer P.S."/>
            <person name="Fillinger S."/>
            <person name="Fournier E."/>
            <person name="Gout L."/>
            <person name="Hahn M."/>
            <person name="Kohn L."/>
            <person name="Lapalu N."/>
            <person name="Plummer K.M."/>
            <person name="Pradier J.M."/>
            <person name="Quevillon E."/>
            <person name="Sharon A."/>
            <person name="Simon A."/>
            <person name="ten Have A."/>
            <person name="Tudzynski B."/>
            <person name="Tudzynski P."/>
            <person name="Wincker P."/>
            <person name="Andrew M."/>
            <person name="Anthouard V."/>
            <person name="Beever R.E."/>
            <person name="Beffa R."/>
            <person name="Benoit I."/>
            <person name="Bouzid O."/>
            <person name="Brault B."/>
            <person name="Chen Z."/>
            <person name="Choquer M."/>
            <person name="Collemare J."/>
            <person name="Cotton P."/>
            <person name="Danchin E.G."/>
            <person name="Da Silva C."/>
            <person name="Gautier A."/>
            <person name="Giraud C."/>
            <person name="Giraud T."/>
            <person name="Gonzalez C."/>
            <person name="Grossetete S."/>
            <person name="Guldener U."/>
            <person name="Henrissat B."/>
            <person name="Howlett B.J."/>
            <person name="Kodira C."/>
            <person name="Kretschmer M."/>
            <person name="Lappartient A."/>
            <person name="Leroch M."/>
            <person name="Levis C."/>
            <person name="Mauceli E."/>
            <person name="Neuveglise C."/>
            <person name="Oeser B."/>
            <person name="Pearson M."/>
            <person name="Poulain J."/>
            <person name="Poussereau N."/>
            <person name="Quesneville H."/>
            <person name="Rascle C."/>
            <person name="Schumacher J."/>
            <person name="Segurens B."/>
            <person name="Sexton A."/>
            <person name="Silva E."/>
            <person name="Sirven C."/>
            <person name="Soanes D.M."/>
            <person name="Talbot N.J."/>
            <person name="Templeton M."/>
            <person name="Yandava C."/>
            <person name="Yarden O."/>
            <person name="Zeng Q."/>
            <person name="Rollins J.A."/>
            <person name="Lebrun M.H."/>
            <person name="Dickman M."/>
        </authorList>
    </citation>
    <scope>NUCLEOTIDE SEQUENCE [LARGE SCALE GENOMIC DNA]</scope>
    <source>
        <strain evidence="2">T4</strain>
    </source>
</reference>